<name>A0A2T5UPZ4_9HYPH</name>
<dbReference type="InterPro" id="IPR027417">
    <property type="entry name" value="P-loop_NTPase"/>
</dbReference>
<evidence type="ECO:0000313" key="3">
    <source>
        <dbReference type="Proteomes" id="UP000244081"/>
    </source>
</evidence>
<feature type="region of interest" description="Disordered" evidence="1">
    <location>
        <begin position="498"/>
        <end position="518"/>
    </location>
</feature>
<proteinExistence type="predicted"/>
<evidence type="ECO:0000313" key="2">
    <source>
        <dbReference type="EMBL" id="PTW53590.1"/>
    </source>
</evidence>
<evidence type="ECO:0008006" key="4">
    <source>
        <dbReference type="Google" id="ProtNLM"/>
    </source>
</evidence>
<dbReference type="Gene3D" id="3.40.50.300">
    <property type="entry name" value="P-loop containing nucleotide triphosphate hydrolases"/>
    <property type="match status" value="1"/>
</dbReference>
<evidence type="ECO:0000256" key="1">
    <source>
        <dbReference type="SAM" id="MobiDB-lite"/>
    </source>
</evidence>
<organism evidence="2 3">
    <name type="scientific">Breoghania corrubedonensis</name>
    <dbReference type="NCBI Taxonomy" id="665038"/>
    <lineage>
        <taxon>Bacteria</taxon>
        <taxon>Pseudomonadati</taxon>
        <taxon>Pseudomonadota</taxon>
        <taxon>Alphaproteobacteria</taxon>
        <taxon>Hyphomicrobiales</taxon>
        <taxon>Stappiaceae</taxon>
        <taxon>Breoghania</taxon>
    </lineage>
</organism>
<dbReference type="Proteomes" id="UP000244081">
    <property type="component" value="Unassembled WGS sequence"/>
</dbReference>
<dbReference type="RefSeq" id="WP_210203663.1">
    <property type="nucleotide sequence ID" value="NZ_QAYG01000016.1"/>
</dbReference>
<keyword evidence="3" id="KW-1185">Reference proteome</keyword>
<protein>
    <recommendedName>
        <fullName evidence="4">Phage terminase large subunit-like protein</fullName>
    </recommendedName>
</protein>
<dbReference type="AlphaFoldDB" id="A0A2T5UPZ4"/>
<sequence>MYEHLAGLTADELEANLEDPNWRIRNLYYILDKSKKVVLFVPNEAQEKFLKRIWWKNMVPKARQRGFSTLIQLLILDACLFNDNQRGAIIAQDRPTAQTIMKSKIEFAYTRLPDFIKAKAAICVDNVTEKYFSNGSSIQVSTSARGDTLNWLHVSEFGIICAESPLRAEKVTTGALPAAAQGMVFIESTAKGRDGPFYKFVMEAKANEEAGKRLNRLQYRLHFASWWDADEYEIDPEGVFISDKDRRYFDNLEAAIGRQISARKRAWYVQTRRNDYADDEQLMWQEYPSTVEESFKVSVDGVLLGKQIARARKEGRITRVPYDPTFPVNTFWDLGVDDDIAIWFQQSIGLMDHFIDYFECSSEAYSYVVHELQARGYVYGHHFLPHDGSHRRPGQLVIETPQQMLEGLGLQHIEIVPRTPDLMGIGLPALRDDMVNYLFDEEKCAKGIEHIDNYRKRWNANMGAWSEEPARNGHQHGVDALRQKAQYREEVRRIAGSWGRMSPAQTTRRRSRASGLTA</sequence>
<dbReference type="EMBL" id="QAYG01000016">
    <property type="protein sequence ID" value="PTW53590.1"/>
    <property type="molecule type" value="Genomic_DNA"/>
</dbReference>
<comment type="caution">
    <text evidence="2">The sequence shown here is derived from an EMBL/GenBank/DDBJ whole genome shotgun (WGS) entry which is preliminary data.</text>
</comment>
<reference evidence="2 3" key="1">
    <citation type="submission" date="2018-04" db="EMBL/GenBank/DDBJ databases">
        <title>Genomic Encyclopedia of Archaeal and Bacterial Type Strains, Phase II (KMG-II): from individual species to whole genera.</title>
        <authorList>
            <person name="Goeker M."/>
        </authorList>
    </citation>
    <scope>NUCLEOTIDE SEQUENCE [LARGE SCALE GENOMIC DNA]</scope>
    <source>
        <strain evidence="2 3">DSM 23382</strain>
    </source>
</reference>
<accession>A0A2T5UPZ4</accession>
<gene>
    <name evidence="2" type="ORF">C8N35_11645</name>
</gene>